<feature type="region of interest" description="Disordered" evidence="1">
    <location>
        <begin position="1"/>
        <end position="88"/>
    </location>
</feature>
<name>A0A8H4VPR2_9AGAR</name>
<feature type="compositionally biased region" description="Low complexity" evidence="1">
    <location>
        <begin position="63"/>
        <end position="76"/>
    </location>
</feature>
<proteinExistence type="predicted"/>
<evidence type="ECO:0000313" key="3">
    <source>
        <dbReference type="Proteomes" id="UP000521872"/>
    </source>
</evidence>
<feature type="compositionally biased region" description="Basic and acidic residues" evidence="1">
    <location>
        <begin position="491"/>
        <end position="505"/>
    </location>
</feature>
<comment type="caution">
    <text evidence="2">The sequence shown here is derived from an EMBL/GenBank/DDBJ whole genome shotgun (WGS) entry which is preliminary data.</text>
</comment>
<dbReference type="EMBL" id="JAACJL010000030">
    <property type="protein sequence ID" value="KAF4617803.1"/>
    <property type="molecule type" value="Genomic_DNA"/>
</dbReference>
<reference evidence="2 3" key="1">
    <citation type="submission" date="2019-12" db="EMBL/GenBank/DDBJ databases">
        <authorList>
            <person name="Floudas D."/>
            <person name="Bentzer J."/>
            <person name="Ahren D."/>
            <person name="Johansson T."/>
            <person name="Persson P."/>
            <person name="Tunlid A."/>
        </authorList>
    </citation>
    <scope>NUCLEOTIDE SEQUENCE [LARGE SCALE GENOMIC DNA]</scope>
    <source>
        <strain evidence="2 3">CBS 102.39</strain>
    </source>
</reference>
<dbReference type="Proteomes" id="UP000521872">
    <property type="component" value="Unassembled WGS sequence"/>
</dbReference>
<organism evidence="2 3">
    <name type="scientific">Agrocybe pediades</name>
    <dbReference type="NCBI Taxonomy" id="84607"/>
    <lineage>
        <taxon>Eukaryota</taxon>
        <taxon>Fungi</taxon>
        <taxon>Dikarya</taxon>
        <taxon>Basidiomycota</taxon>
        <taxon>Agaricomycotina</taxon>
        <taxon>Agaricomycetes</taxon>
        <taxon>Agaricomycetidae</taxon>
        <taxon>Agaricales</taxon>
        <taxon>Agaricineae</taxon>
        <taxon>Strophariaceae</taxon>
        <taxon>Agrocybe</taxon>
    </lineage>
</organism>
<feature type="compositionally biased region" description="Basic and acidic residues" evidence="1">
    <location>
        <begin position="471"/>
        <end position="480"/>
    </location>
</feature>
<dbReference type="AlphaFoldDB" id="A0A8H4VPR2"/>
<gene>
    <name evidence="2" type="ORF">D9613_006184</name>
</gene>
<feature type="compositionally biased region" description="Polar residues" evidence="1">
    <location>
        <begin position="449"/>
        <end position="470"/>
    </location>
</feature>
<evidence type="ECO:0000313" key="2">
    <source>
        <dbReference type="EMBL" id="KAF4617803.1"/>
    </source>
</evidence>
<feature type="region of interest" description="Disordered" evidence="1">
    <location>
        <begin position="444"/>
        <end position="506"/>
    </location>
</feature>
<feature type="compositionally biased region" description="Polar residues" evidence="1">
    <location>
        <begin position="1"/>
        <end position="16"/>
    </location>
</feature>
<sequence>MSYSTPRATVPTSNDANQRRRGQQQQQPGEAGIRRQPSQADRSPESGRFRSRVTTSSTPIQGPRPLRGPSGSSSIRNATHFQGSRNTTVTGGQFLNTLGHHTNLIVNLNQSGYVPSGEEDLPSQDFHPGASVTRDVDRLNELRNRNMQAVMQLPVQRSNEIYERHLLLKGRGFPLWIPEPNKNLSMIYQRQGISIGDVGLVTYAGSFSFLFNICLPADHPVNPRVMPEGFAPIDPPIDPGDVRRFTEFKSRSFLGSNSIVKSSEPDENHLSFEAQSSEGAILVMPEGAVSYDFENIPQFRKYIATNLESWYRYANGPRGREAKNGDLRIVIGCDKSTSWGMATMSNLSQEHNSRLTLLSKKTEPTDSQNPQPVGYTWEYSGVAEVRAGPDPEEIEELRVDDPEPSIKYANQSLFIRTLNPTLGSELWEKVNRDLGLADLSNVRTEQDSDSVNLATQQNMDSQSTPSNPNSRRNDHSERRHTGSIPDDPQEDTSRQKDDVSSEMKQRFHPSISLNRFLSETYPHERMIITEDRDWYSVIKEEETKLPPEHELYCRTLDVYSVEFDDGDFLYLKKTDDVWQPSPPEEMRPALRSTYRAPSLPAKGVHHTLASYFRSQLSSPQLANDSQVSTTSATSREIEATPNTLPKAPSRSPIDLLQEAFSHLNDSDDDLDRE</sequence>
<evidence type="ECO:0000256" key="1">
    <source>
        <dbReference type="SAM" id="MobiDB-lite"/>
    </source>
</evidence>
<feature type="region of interest" description="Disordered" evidence="1">
    <location>
        <begin position="620"/>
        <end position="652"/>
    </location>
</feature>
<feature type="compositionally biased region" description="Polar residues" evidence="1">
    <location>
        <begin position="77"/>
        <end position="88"/>
    </location>
</feature>
<feature type="compositionally biased region" description="Polar residues" evidence="1">
    <location>
        <begin position="620"/>
        <end position="634"/>
    </location>
</feature>
<protein>
    <submittedName>
        <fullName evidence="2">Uncharacterized protein</fullName>
    </submittedName>
</protein>
<accession>A0A8H4VPR2</accession>
<keyword evidence="3" id="KW-1185">Reference proteome</keyword>